<dbReference type="PANTHER" id="PTHR36766:SF70">
    <property type="entry name" value="DISEASE RESISTANCE PROTEIN RGA4"/>
    <property type="match status" value="1"/>
</dbReference>
<evidence type="ECO:0000256" key="1">
    <source>
        <dbReference type="ARBA" id="ARBA00008894"/>
    </source>
</evidence>
<dbReference type="InterPro" id="IPR041118">
    <property type="entry name" value="Rx_N"/>
</dbReference>
<dbReference type="Proteomes" id="UP000243459">
    <property type="component" value="Chromosome 7"/>
</dbReference>
<keyword evidence="3" id="KW-0677">Repeat</keyword>
<dbReference type="SUPFAM" id="SSF52058">
    <property type="entry name" value="L domain-like"/>
    <property type="match status" value="2"/>
</dbReference>
<dbReference type="FunFam" id="1.10.10.10:FF:000322">
    <property type="entry name" value="Probable disease resistance protein At1g63360"/>
    <property type="match status" value="1"/>
</dbReference>
<evidence type="ECO:0000259" key="8">
    <source>
        <dbReference type="Pfam" id="PF18052"/>
    </source>
</evidence>
<name>A0A5P1EA33_ASPOF</name>
<keyword evidence="4" id="KW-0547">Nucleotide-binding</keyword>
<keyword evidence="6" id="KW-0067">ATP-binding</keyword>
<dbReference type="InterPro" id="IPR032675">
    <property type="entry name" value="LRR_dom_sf"/>
</dbReference>
<dbReference type="Pfam" id="PF23598">
    <property type="entry name" value="LRR_14"/>
    <property type="match status" value="1"/>
</dbReference>
<dbReference type="InterPro" id="IPR042197">
    <property type="entry name" value="Apaf_helical"/>
</dbReference>
<dbReference type="OMA" id="METHSAY"/>
<feature type="domain" description="Disease resistance R13L4/SHOC-2-like LRR" evidence="10">
    <location>
        <begin position="1050"/>
        <end position="1195"/>
    </location>
</feature>
<dbReference type="Pfam" id="PF18052">
    <property type="entry name" value="Rx_N"/>
    <property type="match status" value="1"/>
</dbReference>
<evidence type="ECO:0000259" key="7">
    <source>
        <dbReference type="Pfam" id="PF00931"/>
    </source>
</evidence>
<dbReference type="InterPro" id="IPR055414">
    <property type="entry name" value="LRR_R13L4/SHOC2-like"/>
</dbReference>
<dbReference type="InterPro" id="IPR036388">
    <property type="entry name" value="WH-like_DNA-bd_sf"/>
</dbReference>
<evidence type="ECO:0000313" key="13">
    <source>
        <dbReference type="Proteomes" id="UP000243459"/>
    </source>
</evidence>
<evidence type="ECO:0000259" key="9">
    <source>
        <dbReference type="Pfam" id="PF23559"/>
    </source>
</evidence>
<dbReference type="GO" id="GO:0043531">
    <property type="term" value="F:ADP binding"/>
    <property type="evidence" value="ECO:0007669"/>
    <property type="project" value="InterPro"/>
</dbReference>
<evidence type="ECO:0000256" key="2">
    <source>
        <dbReference type="ARBA" id="ARBA00022614"/>
    </source>
</evidence>
<dbReference type="Gene3D" id="3.40.50.300">
    <property type="entry name" value="P-loop containing nucleotide triphosphate hydrolases"/>
    <property type="match status" value="1"/>
</dbReference>
<evidence type="ECO:0000256" key="5">
    <source>
        <dbReference type="ARBA" id="ARBA00022821"/>
    </source>
</evidence>
<dbReference type="GO" id="GO:0002758">
    <property type="term" value="P:innate immune response-activating signaling pathway"/>
    <property type="evidence" value="ECO:0007669"/>
    <property type="project" value="UniProtKB-ARBA"/>
</dbReference>
<evidence type="ECO:0000256" key="3">
    <source>
        <dbReference type="ARBA" id="ARBA00022737"/>
    </source>
</evidence>
<dbReference type="GO" id="GO:0009626">
    <property type="term" value="P:plant-type hypersensitive response"/>
    <property type="evidence" value="ECO:0007669"/>
    <property type="project" value="UniProtKB-ARBA"/>
</dbReference>
<comment type="similarity">
    <text evidence="1">Belongs to the disease resistance NB-LRR family.</text>
</comment>
<evidence type="ECO:0008006" key="14">
    <source>
        <dbReference type="Google" id="ProtNLM"/>
    </source>
</evidence>
<dbReference type="Gene3D" id="1.20.5.4130">
    <property type="match status" value="1"/>
</dbReference>
<dbReference type="FunFam" id="3.40.50.300:FF:001091">
    <property type="entry name" value="Probable disease resistance protein At1g61300"/>
    <property type="match status" value="1"/>
</dbReference>
<dbReference type="SMART" id="SM00367">
    <property type="entry name" value="LRR_CC"/>
    <property type="match status" value="5"/>
</dbReference>
<keyword evidence="5" id="KW-0611">Plant defense</keyword>
<dbReference type="AlphaFoldDB" id="A0A5P1EA33"/>
<dbReference type="InterPro" id="IPR002182">
    <property type="entry name" value="NB-ARC"/>
</dbReference>
<dbReference type="GO" id="GO:0005524">
    <property type="term" value="F:ATP binding"/>
    <property type="evidence" value="ECO:0007669"/>
    <property type="project" value="UniProtKB-KW"/>
</dbReference>
<protein>
    <recommendedName>
        <fullName evidence="14">Disease resistance protein RGA3</fullName>
    </recommendedName>
</protein>
<dbReference type="Gramene" id="ONK62718">
    <property type="protein sequence ID" value="ONK62718"/>
    <property type="gene ID" value="A4U43_C07F7380"/>
</dbReference>
<organism evidence="12 13">
    <name type="scientific">Asparagus officinalis</name>
    <name type="common">Garden asparagus</name>
    <dbReference type="NCBI Taxonomy" id="4686"/>
    <lineage>
        <taxon>Eukaryota</taxon>
        <taxon>Viridiplantae</taxon>
        <taxon>Streptophyta</taxon>
        <taxon>Embryophyta</taxon>
        <taxon>Tracheophyta</taxon>
        <taxon>Spermatophyta</taxon>
        <taxon>Magnoliopsida</taxon>
        <taxon>Liliopsida</taxon>
        <taxon>Asparagales</taxon>
        <taxon>Asparagaceae</taxon>
        <taxon>Asparagoideae</taxon>
        <taxon>Asparagus</taxon>
    </lineage>
</organism>
<evidence type="ECO:0000313" key="12">
    <source>
        <dbReference type="EMBL" id="ONK62718.1"/>
    </source>
</evidence>
<evidence type="ECO:0000256" key="6">
    <source>
        <dbReference type="ARBA" id="ARBA00022840"/>
    </source>
</evidence>
<dbReference type="Gene3D" id="3.80.10.10">
    <property type="entry name" value="Ribonuclease Inhibitor"/>
    <property type="match status" value="3"/>
</dbReference>
<dbReference type="InterPro" id="IPR006553">
    <property type="entry name" value="Leu-rich_rpt_Cys-con_subtyp"/>
</dbReference>
<dbReference type="Pfam" id="PF00931">
    <property type="entry name" value="NB-ARC"/>
    <property type="match status" value="1"/>
</dbReference>
<evidence type="ECO:0000259" key="10">
    <source>
        <dbReference type="Pfam" id="PF23598"/>
    </source>
</evidence>
<dbReference type="Pfam" id="PF25019">
    <property type="entry name" value="LRR_R13L1-DRL21"/>
    <property type="match status" value="1"/>
</dbReference>
<sequence>MAETIAIAALMQVVFEKTASLIPLLIDHFKTLRGAKVHKDMLKLKSSLSTILAVLEDADDQQLKNRSLRDWLMKLKDAASDADDILDLFHWEFMRQEIESRDKLTRKVSHFFSYRNPILFHARICRRIGEIVERLDSVAAERAKFHLSTSSGLRLGKNKRTETHSFVIESDVVGRREDKDKVVDVLVRSVDNRDHVSVLPIVGMGGLGKTTLAKIVYNDQRVKGHFQLLMWVCVSEEFDVKRLIQAVIESATGKPCHDLSMELLQSKLKKALGSRRYLLVLDDVWNEDETKWRELRVLLSQGVQGSVIMVTTRSNIVSSIMRTTDSYMLAQLSDEDCWCVFKQRAFASGPAEPYELVNIGKKIVKKLGGVPLAAEMVGSFMRLKTDEREWLSVLESETWNLPASKNGILPALRLSYDHLPSHLKECFAYFAIFPKDYNMNKELLIQLWMANGFLQCEGGMEIEDKGKEMFDELVASSFLQIVEENKFYGYRTTTYCKMHDLIHDLSQAIAKNVCSILEDKEPEGSQGAKLRHVSFNGKATETRIGRAICNFSKSLHTLFKLNSFHESTVSHLHVWLKAKSLRVLALPSVKVKEALRDIDNLKHIRYLDLSRTDIETLPEATCRLFHLQTLKLENCKNLRQLPMGIKNMEKLRHLYIGGCDALTDMPIGMGNLTGLRTLSVYVLGNKASSGNIRELKHLNIRGELQLHGLNNVKIASDAKEANLCSKHDLLSLHLSWNCDPSKENFQEVIEALQPHRNIKWLRIEEYGGAIFPDWMMQCEVHLPNLVEVYLYNCSRCDYLPSLGQLRFLEVLSIQGMAGVQHLGSNQNDFYGGQGSNIIEAFPSLKAFMLVEMANLEEWMELQVTGASTYFHQLNDLEIRDCPKLRTIPHIPSIQTLRVSRCPLFRPKQGFFHKMNSLNELYVYECNELVFSLTEREPRYPRPFLRQLESLSIESCDELITLSDDFMRRLSSLKYLDINNCNNLVGSSVVTEGRSLQLQHLTALERLELSGCDKLTGNPIELPGSSLRGLSFLNLPNLYSLSENLELLTNLKVISIKSCENLKSLPDGLARLTALEKLEITNCPSMTKLPECLGRLTNLRVLDVGSDTLLSLPRSLVHLTALKYLAIRYVKWTSFPEWIGRLNTLTELRIVSCSYLSYTHRLGLLTQLERLHIMDCPLLTSFPKSFEQQLPKLRSLIICGSSGSRLATQCTPSGKYWHSVSGIPSGCVDRNENRCKFMQACMGYGSTE</sequence>
<dbReference type="InterPro" id="IPR058922">
    <property type="entry name" value="WHD_DRP"/>
</dbReference>
<dbReference type="PRINTS" id="PR00364">
    <property type="entry name" value="DISEASERSIST"/>
</dbReference>
<dbReference type="InterPro" id="IPR056789">
    <property type="entry name" value="LRR_R13L1-DRL21"/>
</dbReference>
<reference evidence="13" key="1">
    <citation type="journal article" date="2017" name="Nat. Commun.">
        <title>The asparagus genome sheds light on the origin and evolution of a young Y chromosome.</title>
        <authorList>
            <person name="Harkess A."/>
            <person name="Zhou J."/>
            <person name="Xu C."/>
            <person name="Bowers J.E."/>
            <person name="Van der Hulst R."/>
            <person name="Ayyampalayam S."/>
            <person name="Mercati F."/>
            <person name="Riccardi P."/>
            <person name="McKain M.R."/>
            <person name="Kakrana A."/>
            <person name="Tang H."/>
            <person name="Ray J."/>
            <person name="Groenendijk J."/>
            <person name="Arikit S."/>
            <person name="Mathioni S.M."/>
            <person name="Nakano M."/>
            <person name="Shan H."/>
            <person name="Telgmann-Rauber A."/>
            <person name="Kanno A."/>
            <person name="Yue Z."/>
            <person name="Chen H."/>
            <person name="Li W."/>
            <person name="Chen Y."/>
            <person name="Xu X."/>
            <person name="Zhang Y."/>
            <person name="Luo S."/>
            <person name="Chen H."/>
            <person name="Gao J."/>
            <person name="Mao Z."/>
            <person name="Pires J.C."/>
            <person name="Luo M."/>
            <person name="Kudrna D."/>
            <person name="Wing R.A."/>
            <person name="Meyers B.C."/>
            <person name="Yi K."/>
            <person name="Kong H."/>
            <person name="Lavrijsen P."/>
            <person name="Sunseri F."/>
            <person name="Falavigna A."/>
            <person name="Ye Y."/>
            <person name="Leebens-Mack J.H."/>
            <person name="Chen G."/>
        </authorList>
    </citation>
    <scope>NUCLEOTIDE SEQUENCE [LARGE SCALE GENOMIC DNA]</scope>
    <source>
        <strain evidence="13">cv. DH0086</strain>
    </source>
</reference>
<dbReference type="Pfam" id="PF23559">
    <property type="entry name" value="WHD_DRP"/>
    <property type="match status" value="1"/>
</dbReference>
<evidence type="ECO:0000256" key="4">
    <source>
        <dbReference type="ARBA" id="ARBA00022741"/>
    </source>
</evidence>
<dbReference type="Gene3D" id="1.10.10.10">
    <property type="entry name" value="Winged helix-like DNA-binding domain superfamily/Winged helix DNA-binding domain"/>
    <property type="match status" value="1"/>
</dbReference>
<keyword evidence="2" id="KW-0433">Leucine-rich repeat</keyword>
<accession>A0A5P1EA33</accession>
<feature type="domain" description="NB-ARC" evidence="7">
    <location>
        <begin position="177"/>
        <end position="347"/>
    </location>
</feature>
<gene>
    <name evidence="12" type="ORF">A4U43_C07F7380</name>
</gene>
<feature type="domain" description="Disease resistance N-terminal" evidence="8">
    <location>
        <begin position="21"/>
        <end position="102"/>
    </location>
</feature>
<feature type="domain" description="Disease resistance protein winged helix" evidence="9">
    <location>
        <begin position="432"/>
        <end position="505"/>
    </location>
</feature>
<dbReference type="GO" id="GO:0042742">
    <property type="term" value="P:defense response to bacterium"/>
    <property type="evidence" value="ECO:0007669"/>
    <property type="project" value="UniProtKB-ARBA"/>
</dbReference>
<dbReference type="InterPro" id="IPR027417">
    <property type="entry name" value="P-loop_NTPase"/>
</dbReference>
<dbReference type="SUPFAM" id="SSF52540">
    <property type="entry name" value="P-loop containing nucleoside triphosphate hydrolases"/>
    <property type="match status" value="1"/>
</dbReference>
<dbReference type="EMBL" id="CM007387">
    <property type="protein sequence ID" value="ONK62718.1"/>
    <property type="molecule type" value="Genomic_DNA"/>
</dbReference>
<dbReference type="Gene3D" id="1.10.8.430">
    <property type="entry name" value="Helical domain of apoptotic protease-activating factors"/>
    <property type="match status" value="1"/>
</dbReference>
<evidence type="ECO:0000259" key="11">
    <source>
        <dbReference type="Pfam" id="PF25019"/>
    </source>
</evidence>
<keyword evidence="13" id="KW-1185">Reference proteome</keyword>
<feature type="domain" description="R13L1/DRL21-like LRR repeat region" evidence="11">
    <location>
        <begin position="692"/>
        <end position="816"/>
    </location>
</feature>
<proteinExistence type="inferred from homology"/>
<dbReference type="PANTHER" id="PTHR36766">
    <property type="entry name" value="PLANT BROAD-SPECTRUM MILDEW RESISTANCE PROTEIN RPW8"/>
    <property type="match status" value="1"/>
</dbReference>